<organism evidence="2 3">
    <name type="scientific">Rousettus aegyptiacus</name>
    <name type="common">Egyptian fruit bat</name>
    <name type="synonym">Pteropus aegyptiacus</name>
    <dbReference type="NCBI Taxonomy" id="9407"/>
    <lineage>
        <taxon>Eukaryota</taxon>
        <taxon>Metazoa</taxon>
        <taxon>Chordata</taxon>
        <taxon>Craniata</taxon>
        <taxon>Vertebrata</taxon>
        <taxon>Euteleostomi</taxon>
        <taxon>Mammalia</taxon>
        <taxon>Eutheria</taxon>
        <taxon>Laurasiatheria</taxon>
        <taxon>Chiroptera</taxon>
        <taxon>Yinpterochiroptera</taxon>
        <taxon>Pteropodoidea</taxon>
        <taxon>Pteropodidae</taxon>
        <taxon>Rousettinae</taxon>
        <taxon>Rousettus</taxon>
    </lineage>
</organism>
<accession>A0A7J8IND6</accession>
<keyword evidence="3" id="KW-1185">Reference proteome</keyword>
<evidence type="ECO:0000313" key="3">
    <source>
        <dbReference type="Proteomes" id="UP000593571"/>
    </source>
</evidence>
<feature type="region of interest" description="Disordered" evidence="1">
    <location>
        <begin position="37"/>
        <end position="96"/>
    </location>
</feature>
<dbReference type="Proteomes" id="UP000593571">
    <property type="component" value="Unassembled WGS sequence"/>
</dbReference>
<protein>
    <submittedName>
        <fullName evidence="2">Uncharacterized protein</fullName>
    </submittedName>
</protein>
<proteinExistence type="predicted"/>
<name>A0A7J8IND6_ROUAE</name>
<reference evidence="2 3" key="1">
    <citation type="journal article" date="2020" name="Nature">
        <title>Six reference-quality genomes reveal evolution of bat adaptations.</title>
        <authorList>
            <person name="Jebb D."/>
            <person name="Huang Z."/>
            <person name="Pippel M."/>
            <person name="Hughes G.M."/>
            <person name="Lavrichenko K."/>
            <person name="Devanna P."/>
            <person name="Winkler S."/>
            <person name="Jermiin L.S."/>
            <person name="Skirmuntt E.C."/>
            <person name="Katzourakis A."/>
            <person name="Burkitt-Gray L."/>
            <person name="Ray D.A."/>
            <person name="Sullivan K.A.M."/>
            <person name="Roscito J.G."/>
            <person name="Kirilenko B.M."/>
            <person name="Davalos L.M."/>
            <person name="Corthals A.P."/>
            <person name="Power M.L."/>
            <person name="Jones G."/>
            <person name="Ransome R.D."/>
            <person name="Dechmann D.K.N."/>
            <person name="Locatelli A.G."/>
            <person name="Puechmaille S.J."/>
            <person name="Fedrigo O."/>
            <person name="Jarvis E.D."/>
            <person name="Hiller M."/>
            <person name="Vernes S.C."/>
            <person name="Myers E.W."/>
            <person name="Teeling E.C."/>
        </authorList>
    </citation>
    <scope>NUCLEOTIDE SEQUENCE [LARGE SCALE GENOMIC DNA]</scope>
    <source>
        <strain evidence="2">MRouAeg1</strain>
        <tissue evidence="2">Muscle</tissue>
    </source>
</reference>
<sequence length="188" mass="20191">MTTICTSLCKARPHTLPRLVPPRTLAAAWIYRGEHEVSPHLSDSPQPSQLLQGGASHKPTAEACPAGGVRPWPRPLASAGPPDRRTGHRPTSSPPHRCTTFPAQPVAGACLFQAAQVWWPQRRCSSPDFFGPDSPRDVAERLPRAARSLRPLCGDPAPPCRLRRAPRSAARGCCLGLGLLGADPETRA</sequence>
<gene>
    <name evidence="2" type="ORF">HJG63_010790</name>
</gene>
<comment type="caution">
    <text evidence="2">The sequence shown here is derived from an EMBL/GenBank/DDBJ whole genome shotgun (WGS) entry which is preliminary data.</text>
</comment>
<evidence type="ECO:0000313" key="2">
    <source>
        <dbReference type="EMBL" id="KAF6485659.1"/>
    </source>
</evidence>
<dbReference type="EMBL" id="JACASE010000003">
    <property type="protein sequence ID" value="KAF6485659.1"/>
    <property type="molecule type" value="Genomic_DNA"/>
</dbReference>
<feature type="compositionally biased region" description="Polar residues" evidence="1">
    <location>
        <begin position="41"/>
        <end position="51"/>
    </location>
</feature>
<dbReference type="AlphaFoldDB" id="A0A7J8IND6"/>
<evidence type="ECO:0000256" key="1">
    <source>
        <dbReference type="SAM" id="MobiDB-lite"/>
    </source>
</evidence>